<evidence type="ECO:0000256" key="1">
    <source>
        <dbReference type="SAM" id="MobiDB-lite"/>
    </source>
</evidence>
<dbReference type="AlphaFoldDB" id="A0AA38PE82"/>
<reference evidence="4" key="1">
    <citation type="submission" date="2022-08" db="EMBL/GenBank/DDBJ databases">
        <authorList>
            <consortium name="DOE Joint Genome Institute"/>
            <person name="Min B."/>
            <person name="Riley R."/>
            <person name="Sierra-Patev S."/>
            <person name="Naranjo-Ortiz M."/>
            <person name="Looney B."/>
            <person name="Konkel Z."/>
            <person name="Slot J.C."/>
            <person name="Sakamoto Y."/>
            <person name="Steenwyk J.L."/>
            <person name="Rokas A."/>
            <person name="Carro J."/>
            <person name="Camarero S."/>
            <person name="Ferreira P."/>
            <person name="Molpeceres G."/>
            <person name="Ruiz-Duenas F.J."/>
            <person name="Serrano A."/>
            <person name="Henrissat B."/>
            <person name="Drula E."/>
            <person name="Hughes K.W."/>
            <person name="Mata J.L."/>
            <person name="Ishikawa N.K."/>
            <person name="Vargas-Isla R."/>
            <person name="Ushijima S."/>
            <person name="Smith C.A."/>
            <person name="Ahrendt S."/>
            <person name="Andreopoulos W."/>
            <person name="He G."/>
            <person name="Labutti K."/>
            <person name="Lipzen A."/>
            <person name="Ng V."/>
            <person name="Sandor L."/>
            <person name="Barry K."/>
            <person name="Martinez A.T."/>
            <person name="Xiao Y."/>
            <person name="Gibbons J.G."/>
            <person name="Terashima K."/>
            <person name="Hibbett D.S."/>
            <person name="Grigoriev I.V."/>
        </authorList>
    </citation>
    <scope>NUCLEOTIDE SEQUENCE</scope>
    <source>
        <strain evidence="4">TFB9207</strain>
    </source>
</reference>
<feature type="signal peptide" evidence="2">
    <location>
        <begin position="1"/>
        <end position="22"/>
    </location>
</feature>
<evidence type="ECO:0000313" key="5">
    <source>
        <dbReference type="Proteomes" id="UP001163846"/>
    </source>
</evidence>
<dbReference type="PANTHER" id="PTHR46791:SF5">
    <property type="entry name" value="CLR5 DOMAIN-CONTAINING PROTEIN-RELATED"/>
    <property type="match status" value="1"/>
</dbReference>
<feature type="region of interest" description="Disordered" evidence="1">
    <location>
        <begin position="147"/>
        <end position="172"/>
    </location>
</feature>
<protein>
    <recommendedName>
        <fullName evidence="3">Integrase core domain-containing protein</fullName>
    </recommendedName>
</protein>
<feature type="domain" description="Integrase core" evidence="3">
    <location>
        <begin position="275"/>
        <end position="365"/>
    </location>
</feature>
<dbReference type="EMBL" id="MU806044">
    <property type="protein sequence ID" value="KAJ3841308.1"/>
    <property type="molecule type" value="Genomic_DNA"/>
</dbReference>
<dbReference type="Pfam" id="PF24764">
    <property type="entry name" value="rva_4"/>
    <property type="match status" value="1"/>
</dbReference>
<name>A0AA38PE82_9AGAR</name>
<evidence type="ECO:0000313" key="4">
    <source>
        <dbReference type="EMBL" id="KAJ3841308.1"/>
    </source>
</evidence>
<feature type="chain" id="PRO_5041301731" description="Integrase core domain-containing protein" evidence="2">
    <location>
        <begin position="23"/>
        <end position="452"/>
    </location>
</feature>
<dbReference type="InterPro" id="IPR058913">
    <property type="entry name" value="Integrase_dom_put"/>
</dbReference>
<dbReference type="PANTHER" id="PTHR46791">
    <property type="entry name" value="EXPRESSED PROTEIN"/>
    <property type="match status" value="1"/>
</dbReference>
<sequence>MARQWSLLFCAFYLLWHIAVRSDFCGANNNTAATTLLSGSVELLHEFRRHYHSFDSIVHQVAHDQTDVFHLRLLLEDMNEFSTLVSQHSNVFPDQAEWQTLCGNLQQMIFDFLRWAYTHRTTTGIAEFLGLSRRTVRRALLEQGLVAPGNDPFQDQDSAQEGHTLEPNLDIPSSFHPEIEDAARSIQSSSSSTRRSNMSNDTLDSFIRLLRTHYPRAGIQMLHGMLRRLGQVVPYENIRRSLIRVDPVHRVFERIKIRRRRYNVPGPNSLWHHDGHHLHNVRIERLWVDVSNYISQHWNNLFTRLEMDHQLDVSNRNHIWLLQHLFLNIINQSLSFWAEAWNCHRISQRHGDGPTRSPEDMWGFDMLVHGVRGDPIDQFAMSDEELEVFGVDWEGLRDDDLLRSLRQNYVHEQGSNTWLGRHGPPERLNEVEVLPPSVVANLSGRYDYFKGV</sequence>
<evidence type="ECO:0000256" key="2">
    <source>
        <dbReference type="SAM" id="SignalP"/>
    </source>
</evidence>
<accession>A0AA38PE82</accession>
<comment type="caution">
    <text evidence="4">The sequence shown here is derived from an EMBL/GenBank/DDBJ whole genome shotgun (WGS) entry which is preliminary data.</text>
</comment>
<gene>
    <name evidence="4" type="ORF">F5878DRAFT_650604</name>
</gene>
<organism evidence="4 5">
    <name type="scientific">Lentinula raphanica</name>
    <dbReference type="NCBI Taxonomy" id="153919"/>
    <lineage>
        <taxon>Eukaryota</taxon>
        <taxon>Fungi</taxon>
        <taxon>Dikarya</taxon>
        <taxon>Basidiomycota</taxon>
        <taxon>Agaricomycotina</taxon>
        <taxon>Agaricomycetes</taxon>
        <taxon>Agaricomycetidae</taxon>
        <taxon>Agaricales</taxon>
        <taxon>Marasmiineae</taxon>
        <taxon>Omphalotaceae</taxon>
        <taxon>Lentinula</taxon>
    </lineage>
</organism>
<dbReference type="Proteomes" id="UP001163846">
    <property type="component" value="Unassembled WGS sequence"/>
</dbReference>
<evidence type="ECO:0000259" key="3">
    <source>
        <dbReference type="Pfam" id="PF24764"/>
    </source>
</evidence>
<keyword evidence="5" id="KW-1185">Reference proteome</keyword>
<keyword evidence="2" id="KW-0732">Signal</keyword>
<proteinExistence type="predicted"/>